<proteinExistence type="predicted"/>
<dbReference type="AlphaFoldDB" id="A0A640KVE6"/>
<evidence type="ECO:0000313" key="2">
    <source>
        <dbReference type="EMBL" id="GET91489.1"/>
    </source>
</evidence>
<feature type="transmembrane region" description="Helical" evidence="1">
    <location>
        <begin position="21"/>
        <end position="43"/>
    </location>
</feature>
<accession>A0A640KVE6</accession>
<sequence>MDVLHMFRSRKPPKKEVFAKLALLIVFGVFCFVVRCNVAHLPLPKMKRGA</sequence>
<comment type="caution">
    <text evidence="2">The sequence shown here is derived from an EMBL/GenBank/DDBJ whole genome shotgun (WGS) entry which is preliminary data.</text>
</comment>
<protein>
    <submittedName>
        <fullName evidence="2">Uncharacterized protein</fullName>
    </submittedName>
</protein>
<keyword evidence="1" id="KW-0472">Membrane</keyword>
<keyword evidence="3" id="KW-1185">Reference proteome</keyword>
<gene>
    <name evidence="2" type="ORF">LtaPh_3216351</name>
</gene>
<evidence type="ECO:0000313" key="3">
    <source>
        <dbReference type="Proteomes" id="UP000419144"/>
    </source>
</evidence>
<dbReference type="OrthoDB" id="263978at2759"/>
<reference evidence="2" key="1">
    <citation type="submission" date="2019-11" db="EMBL/GenBank/DDBJ databases">
        <title>Leishmania tarentolae CDS.</title>
        <authorList>
            <person name="Goto Y."/>
            <person name="Yamagishi J."/>
        </authorList>
    </citation>
    <scope>NUCLEOTIDE SEQUENCE [LARGE SCALE GENOMIC DNA]</scope>
    <source>
        <strain evidence="2">Parrot Tar II</strain>
    </source>
</reference>
<dbReference type="VEuPathDB" id="TriTrypDB:LtaPh_3216351"/>
<dbReference type="Proteomes" id="UP000419144">
    <property type="component" value="Unassembled WGS sequence"/>
</dbReference>
<name>A0A640KVE6_LEITA</name>
<evidence type="ECO:0000256" key="1">
    <source>
        <dbReference type="SAM" id="Phobius"/>
    </source>
</evidence>
<keyword evidence="1" id="KW-0812">Transmembrane</keyword>
<dbReference type="EMBL" id="BLBS01000048">
    <property type="protein sequence ID" value="GET91489.1"/>
    <property type="molecule type" value="Genomic_DNA"/>
</dbReference>
<keyword evidence="1" id="KW-1133">Transmembrane helix</keyword>
<organism evidence="2 3">
    <name type="scientific">Leishmania tarentolae</name>
    <name type="common">Sauroleishmania tarentolae</name>
    <dbReference type="NCBI Taxonomy" id="5689"/>
    <lineage>
        <taxon>Eukaryota</taxon>
        <taxon>Discoba</taxon>
        <taxon>Euglenozoa</taxon>
        <taxon>Kinetoplastea</taxon>
        <taxon>Metakinetoplastina</taxon>
        <taxon>Trypanosomatida</taxon>
        <taxon>Trypanosomatidae</taxon>
        <taxon>Leishmaniinae</taxon>
        <taxon>Leishmania</taxon>
        <taxon>lizard Leishmania</taxon>
    </lineage>
</organism>